<evidence type="ECO:0000313" key="1">
    <source>
        <dbReference type="EMBL" id="KJA20971.1"/>
    </source>
</evidence>
<dbReference type="EMBL" id="KN817562">
    <property type="protein sequence ID" value="KJA20971.1"/>
    <property type="molecule type" value="Genomic_DNA"/>
</dbReference>
<gene>
    <name evidence="1" type="ORF">HYPSUDRAFT_141390</name>
</gene>
<dbReference type="Proteomes" id="UP000054270">
    <property type="component" value="Unassembled WGS sequence"/>
</dbReference>
<dbReference type="OMA" id="QGIYIES"/>
<reference evidence="2" key="1">
    <citation type="submission" date="2014-04" db="EMBL/GenBank/DDBJ databases">
        <title>Evolutionary Origins and Diversification of the Mycorrhizal Mutualists.</title>
        <authorList>
            <consortium name="DOE Joint Genome Institute"/>
            <consortium name="Mycorrhizal Genomics Consortium"/>
            <person name="Kohler A."/>
            <person name="Kuo A."/>
            <person name="Nagy L.G."/>
            <person name="Floudas D."/>
            <person name="Copeland A."/>
            <person name="Barry K.W."/>
            <person name="Cichocki N."/>
            <person name="Veneault-Fourrey C."/>
            <person name="LaButti K."/>
            <person name="Lindquist E.A."/>
            <person name="Lipzen A."/>
            <person name="Lundell T."/>
            <person name="Morin E."/>
            <person name="Murat C."/>
            <person name="Riley R."/>
            <person name="Ohm R."/>
            <person name="Sun H."/>
            <person name="Tunlid A."/>
            <person name="Henrissat B."/>
            <person name="Grigoriev I.V."/>
            <person name="Hibbett D.S."/>
            <person name="Martin F."/>
        </authorList>
    </citation>
    <scope>NUCLEOTIDE SEQUENCE [LARGE SCALE GENOMIC DNA]</scope>
    <source>
        <strain evidence="2">FD-334 SS-4</strain>
    </source>
</reference>
<accession>A0A0D2NWU7</accession>
<sequence>MLATLLVGYASAQAIEIGFPANGTTAAAGSTITVEIERPDSLSPVSIEVALVIAVNPCGGPCHNPPGDALGTILFNGPWDPQFQTSPPFGPLQNFTLELPATLPAGPAQLAVFHVALIGLGPEPFVEIDNITLIIS</sequence>
<keyword evidence="2" id="KW-1185">Reference proteome</keyword>
<name>A0A0D2NWU7_HYPSF</name>
<organism evidence="1 2">
    <name type="scientific">Hypholoma sublateritium (strain FD-334 SS-4)</name>
    <dbReference type="NCBI Taxonomy" id="945553"/>
    <lineage>
        <taxon>Eukaryota</taxon>
        <taxon>Fungi</taxon>
        <taxon>Dikarya</taxon>
        <taxon>Basidiomycota</taxon>
        <taxon>Agaricomycotina</taxon>
        <taxon>Agaricomycetes</taxon>
        <taxon>Agaricomycetidae</taxon>
        <taxon>Agaricales</taxon>
        <taxon>Agaricineae</taxon>
        <taxon>Strophariaceae</taxon>
        <taxon>Hypholoma</taxon>
    </lineage>
</organism>
<dbReference type="InterPro" id="IPR045469">
    <property type="entry name" value="Nis1"/>
</dbReference>
<dbReference type="Pfam" id="PF19271">
    <property type="entry name" value="Nis1"/>
    <property type="match status" value="1"/>
</dbReference>
<dbReference type="OrthoDB" id="2841294at2759"/>
<evidence type="ECO:0000313" key="2">
    <source>
        <dbReference type="Proteomes" id="UP000054270"/>
    </source>
</evidence>
<dbReference type="AlphaFoldDB" id="A0A0D2NWU7"/>
<protein>
    <submittedName>
        <fullName evidence="1">Uncharacterized protein</fullName>
    </submittedName>
</protein>
<proteinExistence type="predicted"/>